<protein>
    <submittedName>
        <fullName evidence="1">Triphosphoribosyl-dephospho-CoA protein</fullName>
    </submittedName>
</protein>
<dbReference type="AlphaFoldDB" id="F7XQG8"/>
<reference evidence="1" key="1">
    <citation type="submission" date="2010-07" db="EMBL/GenBank/DDBJ databases">
        <title>The complete genome of Methanosalsum zhilinae DSM 4017.</title>
        <authorList>
            <consortium name="US DOE Joint Genome Institute (JGI-PGF)"/>
            <person name="Lucas S."/>
            <person name="Copeland A."/>
            <person name="Lapidus A."/>
            <person name="Glavina del Rio T."/>
            <person name="Dalin E."/>
            <person name="Tice H."/>
            <person name="Bruce D."/>
            <person name="Goodwin L."/>
            <person name="Pitluck S."/>
            <person name="Kyrpides N."/>
            <person name="Mavromatis K."/>
            <person name="Ovchinnikova G."/>
            <person name="Daligault H."/>
            <person name="Detter J.C."/>
            <person name="Han C."/>
            <person name="Tapia R."/>
            <person name="Larimer F."/>
            <person name="Land M."/>
            <person name="Hauser L."/>
            <person name="Markowitz V."/>
            <person name="Cheng J.-F."/>
            <person name="Hugenholtz P."/>
            <person name="Woyke T."/>
            <person name="Wu D."/>
            <person name="Spring S."/>
            <person name="Schueler E."/>
            <person name="Brambilla E."/>
            <person name="Klenk H.-P."/>
            <person name="Eisen J.A."/>
        </authorList>
    </citation>
    <scope>NUCLEOTIDE SEQUENCE</scope>
    <source>
        <strain evidence="1">DSM 4017</strain>
    </source>
</reference>
<dbReference type="HOGENOM" id="CLU_063627_0_0_2"/>
<dbReference type="STRING" id="679901.Mzhil_0602"/>
<evidence type="ECO:0000313" key="2">
    <source>
        <dbReference type="Proteomes" id="UP000006622"/>
    </source>
</evidence>
<sequence length="326" mass="36608">MKTEIIGDRLYLPENITPEKIYSYIAQCAQLAMLLEVSASPKPGNVDRNHNYEDTRYEHFLASAVSVHPLVETASKGKGSAGRYIRSAVYESSLWQRGGNTHFGAFVLLIPLSMAAGEIFESRHHFTINELISSAYSIVKNTDVNDAIDFYSAFRMGKVKVTSIDKYDLNDDRSIDALKKDRSTLFDLMIISRNRDIIADEWSNGFKRCGYCASLIMDALQRYPEVLNDDKIDINNVVVYAFLKILSENTDTFIQTKFDKETADAVSRTAKSIIEMIDSDGLTFGMVLPYIERFDNDLIDKKINPGSTADIVIAGLFIALIGGLRY</sequence>
<dbReference type="GO" id="GO:0005524">
    <property type="term" value="F:ATP binding"/>
    <property type="evidence" value="ECO:0007669"/>
    <property type="project" value="InterPro"/>
</dbReference>
<dbReference type="InterPro" id="IPR002736">
    <property type="entry name" value="CitG"/>
</dbReference>
<dbReference type="OrthoDB" id="85890at2157"/>
<dbReference type="RefSeq" id="WP_013897908.1">
    <property type="nucleotide sequence ID" value="NC_015676.1"/>
</dbReference>
<organism evidence="1 2">
    <name type="scientific">Methanosalsum zhilinae (strain DSM 4017 / NBRC 107636 / OCM 62 / WeN5)</name>
    <name type="common">Methanohalophilus zhilinae</name>
    <dbReference type="NCBI Taxonomy" id="679901"/>
    <lineage>
        <taxon>Archaea</taxon>
        <taxon>Methanobacteriati</taxon>
        <taxon>Methanobacteriota</taxon>
        <taxon>Stenosarchaea group</taxon>
        <taxon>Methanomicrobia</taxon>
        <taxon>Methanosarcinales</taxon>
        <taxon>Methanosarcinaceae</taxon>
        <taxon>Methanosalsum</taxon>
    </lineage>
</organism>
<dbReference type="GeneID" id="10822212"/>
<dbReference type="EMBL" id="CP002101">
    <property type="protein sequence ID" value="AEH60469.1"/>
    <property type="molecule type" value="Genomic_DNA"/>
</dbReference>
<evidence type="ECO:0000313" key="1">
    <source>
        <dbReference type="EMBL" id="AEH60469.1"/>
    </source>
</evidence>
<dbReference type="KEGG" id="mzh:Mzhil_0602"/>
<accession>F7XQG8</accession>
<dbReference type="Pfam" id="PF01874">
    <property type="entry name" value="CitG"/>
    <property type="match status" value="1"/>
</dbReference>
<dbReference type="Gene3D" id="1.10.4200.10">
    <property type="entry name" value="Triphosphoribosyl-dephospho-CoA protein"/>
    <property type="match status" value="1"/>
</dbReference>
<dbReference type="PANTHER" id="PTHR42280">
    <property type="entry name" value="CITG FAMILY PROTEIN"/>
    <property type="match status" value="1"/>
</dbReference>
<gene>
    <name evidence="1" type="ordered locus">Mzhil_0602</name>
</gene>
<name>F7XQG8_METZD</name>
<dbReference type="GO" id="GO:0046917">
    <property type="term" value="F:triphosphoribosyl-dephospho-CoA synthase activity"/>
    <property type="evidence" value="ECO:0007669"/>
    <property type="project" value="InterPro"/>
</dbReference>
<proteinExistence type="predicted"/>
<dbReference type="Proteomes" id="UP000006622">
    <property type="component" value="Chromosome"/>
</dbReference>
<dbReference type="PANTHER" id="PTHR42280:SF1">
    <property type="entry name" value="CITG FAMILY PROTEIN"/>
    <property type="match status" value="1"/>
</dbReference>
<keyword evidence="2" id="KW-1185">Reference proteome</keyword>